<keyword evidence="6" id="KW-0297">G-protein coupled receptor</keyword>
<dbReference type="InterPro" id="IPR011500">
    <property type="entry name" value="GPCR_3_9-Cys_dom"/>
</dbReference>
<dbReference type="InterPro" id="IPR000068">
    <property type="entry name" value="GPCR_3_Ca_sens_rcpt-rel"/>
</dbReference>
<evidence type="ECO:0000256" key="4">
    <source>
        <dbReference type="ARBA" id="ARBA00022729"/>
    </source>
</evidence>
<dbReference type="Proteomes" id="UP001652642">
    <property type="component" value="Chromosome 6"/>
</dbReference>
<keyword evidence="10" id="KW-0807">Transducer</keyword>
<dbReference type="Pfam" id="PF01094">
    <property type="entry name" value="ANF_receptor"/>
    <property type="match status" value="1"/>
</dbReference>
<feature type="domain" description="G-protein coupled receptors family 3 profile" evidence="12">
    <location>
        <begin position="490"/>
        <end position="754"/>
    </location>
</feature>
<reference evidence="14" key="1">
    <citation type="submission" date="2025-08" db="UniProtKB">
        <authorList>
            <consortium name="RefSeq"/>
        </authorList>
    </citation>
    <scope>IDENTIFICATION</scope>
</reference>
<evidence type="ECO:0000256" key="9">
    <source>
        <dbReference type="ARBA" id="ARBA00023180"/>
    </source>
</evidence>
<name>A0ABM5GN80_9SAUR</name>
<evidence type="ECO:0000256" key="5">
    <source>
        <dbReference type="ARBA" id="ARBA00022989"/>
    </source>
</evidence>
<feature type="transmembrane region" description="Helical" evidence="11">
    <location>
        <begin position="527"/>
        <end position="548"/>
    </location>
</feature>
<evidence type="ECO:0000256" key="7">
    <source>
        <dbReference type="ARBA" id="ARBA00023136"/>
    </source>
</evidence>
<feature type="transmembrane region" description="Helical" evidence="11">
    <location>
        <begin position="605"/>
        <end position="627"/>
    </location>
</feature>
<evidence type="ECO:0000313" key="13">
    <source>
        <dbReference type="Proteomes" id="UP001652642"/>
    </source>
</evidence>
<feature type="transmembrane region" description="Helical" evidence="11">
    <location>
        <begin position="560"/>
        <end position="584"/>
    </location>
</feature>
<sequence>MTYQNILNILFSQKRTVLNYNCDIHKNPVAVIGGYDSDISFHLATILGLYKIPQITYSLSLPEVSEKGQISSLYQATPMEEYQYAGIVKLLQHFRWTWVGLIAVDDEKGGKFAQSLAHLFSLSDICTAFSKKLPRHGNIINILEQFDPYMNVATSLQTTQVNTCVVHANSGTMLSMQLMLNLAESSSMTPIRKVWVMTAHWDFSSETFHRYLDIQVFHGALSFAIQSDDVDGFQNFLETLNPSSDAADGFIRVFWEQAFGCIFPDSDMDQEGKEICTGEEKLESLPGPIFEMSMTSQSYIIFHAVFAVAYALHAMYTSARKYGETVFENRVNSARPSPIPKVCRLHTFLRSISFNNSAVNDGLAAGFDVINWITFANNSFQRVKVGKLDLRASLEKMFSINETILTWHSSFNQAVPLSLCNDPCHPGSSRKRKEGEPFCCYDCAPCPEGKFSDQKDTDNCFNCPEDRYPSQGRNECLAKELNFLSYYEPLGIVLAASALALAVITAFVLGVLITHKNTPIVKANNRDLTYCLLLSLLLCFLSSLLFIGQPQTLTCRLRQTAFGIIFSVAVSSVLAKTLTVVLAFTATKPGSRMRKYLCRGFANSIILCCSSIQAGLCLLQLCAYPSLPHLDMHSLPEEIVLECKAGSVNMFYYILGYMGFLALVSFSVAFFARKLPDTFNEAKFITFSMLVFCSVWVSFVPTYLSTKGKDTVVVEIFSILASSAGLLGCIFSPKIYIIILKPELNSKEMLVRCNKQK</sequence>
<keyword evidence="5 11" id="KW-1133">Transmembrane helix</keyword>
<dbReference type="PROSITE" id="PS50259">
    <property type="entry name" value="G_PROTEIN_RECEP_F3_4"/>
    <property type="match status" value="1"/>
</dbReference>
<evidence type="ECO:0000259" key="12">
    <source>
        <dbReference type="PROSITE" id="PS50259"/>
    </source>
</evidence>
<accession>A0ABM5GN80</accession>
<dbReference type="RefSeq" id="XP_072859121.1">
    <property type="nucleotide sequence ID" value="XM_073003020.1"/>
</dbReference>
<dbReference type="GeneID" id="110087676"/>
<dbReference type="InterPro" id="IPR017978">
    <property type="entry name" value="GPCR_3_C"/>
</dbReference>
<dbReference type="InterPro" id="IPR017979">
    <property type="entry name" value="GPCR_3_CS"/>
</dbReference>
<dbReference type="PROSITE" id="PS00980">
    <property type="entry name" value="G_PROTEIN_RECEP_F3_2"/>
    <property type="match status" value="1"/>
</dbReference>
<organism evidence="13 14">
    <name type="scientific">Pogona vitticeps</name>
    <name type="common">central bearded dragon</name>
    <dbReference type="NCBI Taxonomy" id="103695"/>
    <lineage>
        <taxon>Eukaryota</taxon>
        <taxon>Metazoa</taxon>
        <taxon>Chordata</taxon>
        <taxon>Craniata</taxon>
        <taxon>Vertebrata</taxon>
        <taxon>Euteleostomi</taxon>
        <taxon>Lepidosauria</taxon>
        <taxon>Squamata</taxon>
        <taxon>Bifurcata</taxon>
        <taxon>Unidentata</taxon>
        <taxon>Episquamata</taxon>
        <taxon>Toxicofera</taxon>
        <taxon>Iguania</taxon>
        <taxon>Acrodonta</taxon>
        <taxon>Agamidae</taxon>
        <taxon>Amphibolurinae</taxon>
        <taxon>Pogona</taxon>
    </lineage>
</organism>
<feature type="transmembrane region" description="Helical" evidence="11">
    <location>
        <begin position="650"/>
        <end position="672"/>
    </location>
</feature>
<dbReference type="SUPFAM" id="SSF53822">
    <property type="entry name" value="Periplasmic binding protein-like I"/>
    <property type="match status" value="1"/>
</dbReference>
<dbReference type="InterPro" id="IPR000337">
    <property type="entry name" value="GPCR_3"/>
</dbReference>
<evidence type="ECO:0000256" key="6">
    <source>
        <dbReference type="ARBA" id="ARBA00023040"/>
    </source>
</evidence>
<evidence type="ECO:0000256" key="1">
    <source>
        <dbReference type="ARBA" id="ARBA00004651"/>
    </source>
</evidence>
<dbReference type="Pfam" id="PF00003">
    <property type="entry name" value="7tm_3"/>
    <property type="match status" value="1"/>
</dbReference>
<evidence type="ECO:0000256" key="3">
    <source>
        <dbReference type="ARBA" id="ARBA00022692"/>
    </source>
</evidence>
<dbReference type="PROSITE" id="PS00981">
    <property type="entry name" value="G_PROTEIN_RECEP_F3_3"/>
    <property type="match status" value="1"/>
</dbReference>
<dbReference type="SUPFAM" id="SSF81665">
    <property type="entry name" value="Calcium ATPase, transmembrane domain M"/>
    <property type="match status" value="1"/>
</dbReference>
<dbReference type="InterPro" id="IPR001828">
    <property type="entry name" value="ANF_lig-bd_rcpt"/>
</dbReference>
<dbReference type="Gene3D" id="3.40.50.2300">
    <property type="match status" value="2"/>
</dbReference>
<evidence type="ECO:0000256" key="2">
    <source>
        <dbReference type="ARBA" id="ARBA00022475"/>
    </source>
</evidence>
<keyword evidence="2" id="KW-1003">Cell membrane</keyword>
<keyword evidence="7 11" id="KW-0472">Membrane</keyword>
<evidence type="ECO:0000256" key="11">
    <source>
        <dbReference type="SAM" id="Phobius"/>
    </source>
</evidence>
<dbReference type="CDD" id="cd15283">
    <property type="entry name" value="7tmC_V2R_pheromone"/>
    <property type="match status" value="1"/>
</dbReference>
<proteinExistence type="predicted"/>
<dbReference type="InterPro" id="IPR023298">
    <property type="entry name" value="ATPase_P-typ_TM_dom_sf"/>
</dbReference>
<gene>
    <name evidence="14" type="primary">LOC110087676</name>
</gene>
<evidence type="ECO:0000256" key="10">
    <source>
        <dbReference type="ARBA" id="ARBA00023224"/>
    </source>
</evidence>
<dbReference type="PRINTS" id="PR01535">
    <property type="entry name" value="VOMERONASL2R"/>
</dbReference>
<protein>
    <submittedName>
        <fullName evidence="14">Vomeronasal type-2 receptor 26-like</fullName>
    </submittedName>
</protein>
<dbReference type="PANTHER" id="PTHR24061:SF599">
    <property type="entry name" value="G-PROTEIN COUPLED RECEPTORS FAMILY 3 PROFILE DOMAIN-CONTAINING PROTEIN"/>
    <property type="match status" value="1"/>
</dbReference>
<keyword evidence="9" id="KW-0325">Glycoprotein</keyword>
<dbReference type="Pfam" id="PF07562">
    <property type="entry name" value="NCD3G"/>
    <property type="match status" value="1"/>
</dbReference>
<keyword evidence="13" id="KW-1185">Reference proteome</keyword>
<keyword evidence="8" id="KW-0675">Receptor</keyword>
<dbReference type="InterPro" id="IPR028082">
    <property type="entry name" value="Peripla_BP_I"/>
</dbReference>
<dbReference type="PANTHER" id="PTHR24061">
    <property type="entry name" value="CALCIUM-SENSING RECEPTOR-RELATED"/>
    <property type="match status" value="1"/>
</dbReference>
<keyword evidence="4" id="KW-0732">Signal</keyword>
<dbReference type="PRINTS" id="PR00248">
    <property type="entry name" value="GPCRMGR"/>
</dbReference>
<dbReference type="InterPro" id="IPR004073">
    <property type="entry name" value="GPCR_3_vmron_rcpt_2"/>
</dbReference>
<keyword evidence="3 11" id="KW-0812">Transmembrane</keyword>
<dbReference type="Gene3D" id="2.10.50.30">
    <property type="entry name" value="GPCR, family 3, nine cysteines domain"/>
    <property type="match status" value="1"/>
</dbReference>
<evidence type="ECO:0000313" key="14">
    <source>
        <dbReference type="RefSeq" id="XP_072859121.1"/>
    </source>
</evidence>
<comment type="subcellular location">
    <subcellularLocation>
        <location evidence="1">Cell membrane</location>
        <topology evidence="1">Multi-pass membrane protein</topology>
    </subcellularLocation>
</comment>
<feature type="transmembrane region" description="Helical" evidence="11">
    <location>
        <begin position="684"/>
        <end position="704"/>
    </location>
</feature>
<dbReference type="InterPro" id="IPR038550">
    <property type="entry name" value="GPCR_3_9-Cys_sf"/>
</dbReference>
<evidence type="ECO:0000256" key="8">
    <source>
        <dbReference type="ARBA" id="ARBA00023170"/>
    </source>
</evidence>
<feature type="transmembrane region" description="Helical" evidence="11">
    <location>
        <begin position="490"/>
        <end position="515"/>
    </location>
</feature>
<feature type="transmembrane region" description="Helical" evidence="11">
    <location>
        <begin position="716"/>
        <end position="739"/>
    </location>
</feature>